<dbReference type="RefSeq" id="XP_008051477.1">
    <property type="nucleotide sequence ID" value="XM_008053286.2"/>
</dbReference>
<feature type="compositionally biased region" description="Basic and acidic residues" evidence="2">
    <location>
        <begin position="356"/>
        <end position="367"/>
    </location>
</feature>
<feature type="region of interest" description="Disordered" evidence="2">
    <location>
        <begin position="458"/>
        <end position="486"/>
    </location>
</feature>
<evidence type="ECO:0000313" key="4">
    <source>
        <dbReference type="RefSeq" id="XP_008051477.1"/>
    </source>
</evidence>
<sequence length="746" mass="83829">MNTKDFVVLPWGKPGNSVKLKYKNAQELRVEKVQLELETHEMEKKLREFRSTRSKEKEERESNEYHWKSGKAGKFGHQSHIMLQNKGNIFKSSGGKVKLKLLKEQIQEAMKQPVIYKMSHTSEGGKPKIKGKACGQCENRAALLVCLECGEDYCSGCFAKIHQKGALKLHRTTLLQARSQVLSGVLDVAHQFIKQVTPDEPKRETNSAEEPGESQHQPKSRLLQGSSSEVEITTKRAECAKPRDRLLCEGSLNAEVSAPAFQEGSSQGGTGSHRNNEKHDSREAKPDSLEECEVQTYLKIWREPLNIEFKEDSLSYMEKLWLKKHRRTSQKQLLNSPPGASTHPCETTREAQYSPKENDGDSDVKETKVQHPALFLLVEELNIERPEPSLKIVELDETCEEEFEDPGSAVPYKVELADADSEQSCSFHDYQKDSFPHKNDIPQHHVFNKGRSLCLRNSSPYDKGNTKVGTSNRDFDNTVDPGVSSPDIEKVGEACFSERNLKEKNIDMESNQMSNDSCILLESKDALPSINLEKHSIEEKLSHDIKNSLELSNLHERPNFEDSKTTQLSVLLQEIALRSKPITEQYQGLERFFVFDENERLNFLPSCSLECSEPSTRIMLAEDREWIPDLSLSQHADDAAALGIVQSAQNPSSTTRRQKMDQKPQRLSTANLPLSNIAQKSSSCLASSHPRSRSAVAGSLSGAASEIAEMEYVGITDQNELFSDDTADQITLDNLAKELSVLKMDA</sequence>
<gene>
    <name evidence="4" type="primary">ZBBX</name>
</gene>
<feature type="compositionally biased region" description="Polar residues" evidence="2">
    <location>
        <begin position="330"/>
        <end position="339"/>
    </location>
</feature>
<evidence type="ECO:0000256" key="1">
    <source>
        <dbReference type="SAM" id="Coils"/>
    </source>
</evidence>
<accession>A0A1U7TET3</accession>
<feature type="region of interest" description="Disordered" evidence="2">
    <location>
        <begin position="196"/>
        <end position="235"/>
    </location>
</feature>
<proteinExistence type="predicted"/>
<feature type="coiled-coil region" evidence="1">
    <location>
        <begin position="23"/>
        <end position="52"/>
    </location>
</feature>
<dbReference type="InterPro" id="IPR037688">
    <property type="entry name" value="ZBBX"/>
</dbReference>
<protein>
    <submittedName>
        <fullName evidence="4">Zinc finger B-box domain-containing protein 1</fullName>
    </submittedName>
</protein>
<organism evidence="3 4">
    <name type="scientific">Carlito syrichta</name>
    <name type="common">Philippine tarsier</name>
    <name type="synonym">Tarsius syrichta</name>
    <dbReference type="NCBI Taxonomy" id="1868482"/>
    <lineage>
        <taxon>Eukaryota</taxon>
        <taxon>Metazoa</taxon>
        <taxon>Chordata</taxon>
        <taxon>Craniata</taxon>
        <taxon>Vertebrata</taxon>
        <taxon>Euteleostomi</taxon>
        <taxon>Mammalia</taxon>
        <taxon>Eutheria</taxon>
        <taxon>Euarchontoglires</taxon>
        <taxon>Primates</taxon>
        <taxon>Haplorrhini</taxon>
        <taxon>Tarsiiformes</taxon>
        <taxon>Tarsiidae</taxon>
        <taxon>Carlito</taxon>
    </lineage>
</organism>
<dbReference type="Gene3D" id="4.10.830.40">
    <property type="match status" value="1"/>
</dbReference>
<feature type="non-terminal residue" evidence="4">
    <location>
        <position position="746"/>
    </location>
</feature>
<dbReference type="PANTHER" id="PTHR28634">
    <property type="entry name" value="ZINC FINGER B-BOX DOMAIN-CONTAINING PROTEIN 1"/>
    <property type="match status" value="1"/>
</dbReference>
<feature type="region of interest" description="Disordered" evidence="2">
    <location>
        <begin position="260"/>
        <end position="289"/>
    </location>
</feature>
<dbReference type="KEGG" id="csyr:103255318"/>
<dbReference type="STRING" id="1868482.ENSTSYP00000025591"/>
<feature type="compositionally biased region" description="Basic and acidic residues" evidence="2">
    <location>
        <begin position="197"/>
        <end position="206"/>
    </location>
</feature>
<dbReference type="Proteomes" id="UP000189704">
    <property type="component" value="Unplaced"/>
</dbReference>
<dbReference type="AlphaFoldDB" id="A0A1U7TET3"/>
<dbReference type="GeneID" id="103255318"/>
<feature type="region of interest" description="Disordered" evidence="2">
    <location>
        <begin position="328"/>
        <end position="367"/>
    </location>
</feature>
<dbReference type="PANTHER" id="PTHR28634:SF1">
    <property type="entry name" value="ZINC FINGER B-BOX DOMAIN-CONTAINING PROTEIN 1"/>
    <property type="match status" value="1"/>
</dbReference>
<evidence type="ECO:0000313" key="3">
    <source>
        <dbReference type="Proteomes" id="UP000189704"/>
    </source>
</evidence>
<reference evidence="4" key="1">
    <citation type="submission" date="2025-08" db="UniProtKB">
        <authorList>
            <consortium name="RefSeq"/>
        </authorList>
    </citation>
    <scope>IDENTIFICATION</scope>
</reference>
<evidence type="ECO:0000256" key="2">
    <source>
        <dbReference type="SAM" id="MobiDB-lite"/>
    </source>
</evidence>
<dbReference type="OrthoDB" id="6226111at2759"/>
<keyword evidence="1" id="KW-0175">Coiled coil</keyword>
<name>A0A1U7TET3_CARSF</name>
<dbReference type="CDD" id="cd19818">
    <property type="entry name" value="Bbox1_ZBBX"/>
    <property type="match status" value="1"/>
</dbReference>
<feature type="compositionally biased region" description="Basic and acidic residues" evidence="2">
    <location>
        <begin position="274"/>
        <end position="288"/>
    </location>
</feature>
<keyword evidence="3" id="KW-1185">Reference proteome</keyword>
<dbReference type="CTD" id="79740"/>
<dbReference type="Pfam" id="PF22586">
    <property type="entry name" value="ANCHR-like_BBOX"/>
    <property type="match status" value="1"/>
</dbReference>